<comment type="caution">
    <text evidence="1">The sequence shown here is derived from an EMBL/GenBank/DDBJ whole genome shotgun (WGS) entry which is preliminary data.</text>
</comment>
<proteinExistence type="predicted"/>
<gene>
    <name evidence="1" type="ORF">B0T14DRAFT_487154</name>
</gene>
<dbReference type="Proteomes" id="UP001175000">
    <property type="component" value="Unassembled WGS sequence"/>
</dbReference>
<sequence>METIKSPFLELPREMRDQTNQEYLTLGTEGGYTYDFATNRLCMTDYTPIDLKLMYTCRLITTEMHGLALKSHAINFTTLYSEELRTRAGRWDYLMTLPRRLDSKYHRRPDGPQHGKRGHPTIRWDPIPFRVPAHQGRLGARPSKAAEETLRTYGITKALATWLVKAALAPNIPTRSPSWSMVAQTESLPPSYFRPGSGWMPRGSARQTSTLSTMTLWYRPSVP</sequence>
<name>A0AA39WG35_9PEZI</name>
<dbReference type="AlphaFoldDB" id="A0AA39WG35"/>
<organism evidence="1 2">
    <name type="scientific">Immersiella caudata</name>
    <dbReference type="NCBI Taxonomy" id="314043"/>
    <lineage>
        <taxon>Eukaryota</taxon>
        <taxon>Fungi</taxon>
        <taxon>Dikarya</taxon>
        <taxon>Ascomycota</taxon>
        <taxon>Pezizomycotina</taxon>
        <taxon>Sordariomycetes</taxon>
        <taxon>Sordariomycetidae</taxon>
        <taxon>Sordariales</taxon>
        <taxon>Lasiosphaeriaceae</taxon>
        <taxon>Immersiella</taxon>
    </lineage>
</organism>
<protein>
    <submittedName>
        <fullName evidence="1">Uncharacterized protein</fullName>
    </submittedName>
</protein>
<evidence type="ECO:0000313" key="2">
    <source>
        <dbReference type="Proteomes" id="UP001175000"/>
    </source>
</evidence>
<evidence type="ECO:0000313" key="1">
    <source>
        <dbReference type="EMBL" id="KAK0614770.1"/>
    </source>
</evidence>
<reference evidence="1" key="1">
    <citation type="submission" date="2023-06" db="EMBL/GenBank/DDBJ databases">
        <title>Genome-scale phylogeny and comparative genomics of the fungal order Sordariales.</title>
        <authorList>
            <consortium name="Lawrence Berkeley National Laboratory"/>
            <person name="Hensen N."/>
            <person name="Bonometti L."/>
            <person name="Westerberg I."/>
            <person name="Brannstrom I.O."/>
            <person name="Guillou S."/>
            <person name="Cros-Aarteil S."/>
            <person name="Calhoun S."/>
            <person name="Haridas S."/>
            <person name="Kuo A."/>
            <person name="Mondo S."/>
            <person name="Pangilinan J."/>
            <person name="Riley R."/>
            <person name="Labutti K."/>
            <person name="Andreopoulos B."/>
            <person name="Lipzen A."/>
            <person name="Chen C."/>
            <person name="Yanf M."/>
            <person name="Daum C."/>
            <person name="Ng V."/>
            <person name="Clum A."/>
            <person name="Steindorff A."/>
            <person name="Ohm R."/>
            <person name="Martin F."/>
            <person name="Silar P."/>
            <person name="Natvig D."/>
            <person name="Lalanne C."/>
            <person name="Gautier V."/>
            <person name="Ament-Velasquez S.L."/>
            <person name="Kruys A."/>
            <person name="Hutchinson M.I."/>
            <person name="Powell A.J."/>
            <person name="Barry K."/>
            <person name="Miller A.N."/>
            <person name="Grigoriev I.V."/>
            <person name="Debuchy R."/>
            <person name="Gladieux P."/>
            <person name="Thoren M.H."/>
            <person name="Johannesson H."/>
        </authorList>
    </citation>
    <scope>NUCLEOTIDE SEQUENCE</scope>
    <source>
        <strain evidence="1">CBS 606.72</strain>
    </source>
</reference>
<dbReference type="EMBL" id="JAULSU010000006">
    <property type="protein sequence ID" value="KAK0614770.1"/>
    <property type="molecule type" value="Genomic_DNA"/>
</dbReference>
<keyword evidence="2" id="KW-1185">Reference proteome</keyword>
<accession>A0AA39WG35</accession>